<accession>A0A916SDD9</accession>
<reference evidence="3" key="1">
    <citation type="journal article" date="2014" name="Int. J. Syst. Evol. Microbiol.">
        <title>Complete genome sequence of Corynebacterium casei LMG S-19264T (=DSM 44701T), isolated from a smear-ripened cheese.</title>
        <authorList>
            <consortium name="US DOE Joint Genome Institute (JGI-PGF)"/>
            <person name="Walter F."/>
            <person name="Albersmeier A."/>
            <person name="Kalinowski J."/>
            <person name="Ruckert C."/>
        </authorList>
    </citation>
    <scope>NUCLEOTIDE SEQUENCE</scope>
    <source>
        <strain evidence="3">CGMCC 1.15082</strain>
    </source>
</reference>
<dbReference type="RefSeq" id="WP_236016164.1">
    <property type="nucleotide sequence ID" value="NZ_BMHH01000008.1"/>
</dbReference>
<gene>
    <name evidence="3" type="ORF">GCM10011491_23680</name>
</gene>
<dbReference type="Pfam" id="PF18536">
    <property type="entry name" value="DUF5623"/>
    <property type="match status" value="1"/>
</dbReference>
<organism evidence="3 4">
    <name type="scientific">Brucella endophytica</name>
    <dbReference type="NCBI Taxonomy" id="1963359"/>
    <lineage>
        <taxon>Bacteria</taxon>
        <taxon>Pseudomonadati</taxon>
        <taxon>Pseudomonadota</taxon>
        <taxon>Alphaproteobacteria</taxon>
        <taxon>Hyphomicrobiales</taxon>
        <taxon>Brucellaceae</taxon>
        <taxon>Brucella/Ochrobactrum group</taxon>
        <taxon>Brucella</taxon>
    </lineage>
</organism>
<feature type="region of interest" description="Disordered" evidence="1">
    <location>
        <begin position="277"/>
        <end position="304"/>
    </location>
</feature>
<comment type="caution">
    <text evidence="3">The sequence shown here is derived from an EMBL/GenBank/DDBJ whole genome shotgun (WGS) entry which is preliminary data.</text>
</comment>
<evidence type="ECO:0000313" key="4">
    <source>
        <dbReference type="Proteomes" id="UP000646478"/>
    </source>
</evidence>
<dbReference type="Proteomes" id="UP000646478">
    <property type="component" value="Unassembled WGS sequence"/>
</dbReference>
<evidence type="ECO:0000259" key="2">
    <source>
        <dbReference type="Pfam" id="PF18536"/>
    </source>
</evidence>
<dbReference type="AlphaFoldDB" id="A0A916SDD9"/>
<dbReference type="EMBL" id="BMHH01000008">
    <property type="protein sequence ID" value="GGA94650.1"/>
    <property type="molecule type" value="Genomic_DNA"/>
</dbReference>
<keyword evidence="4" id="KW-1185">Reference proteome</keyword>
<evidence type="ECO:0000256" key="1">
    <source>
        <dbReference type="SAM" id="MobiDB-lite"/>
    </source>
</evidence>
<protein>
    <recommendedName>
        <fullName evidence="2">DUF5623 domain-containing protein</fullName>
    </recommendedName>
</protein>
<name>A0A916SDD9_9HYPH</name>
<feature type="domain" description="DUF5623" evidence="2">
    <location>
        <begin position="313"/>
        <end position="426"/>
    </location>
</feature>
<evidence type="ECO:0000313" key="3">
    <source>
        <dbReference type="EMBL" id="GGA94650.1"/>
    </source>
</evidence>
<proteinExistence type="predicted"/>
<dbReference type="InterPro" id="IPR040531">
    <property type="entry name" value="DUF5623"/>
</dbReference>
<sequence length="436" mass="48664">MSTTDVRPSSIEGIKRLAKAISKRDKIKHSQALDQASKASGFANFTHARRSLIERTTGVKNPEYAIYISTYWRDGKTRASGRETIRMIISKPLDELIKPAQYRHAHKLGRFRRYASDHVVADYRPDSADVALAQSCGAARVLQFLDATGLRPSNARVEPRGRHNARLPGHDHGSVWYDPIAKHHVAADEPYAASVRSKKAEREAWAREHNWSVVQPSWKGMYYPEGGSELYLVADASKGYSLEGVVDALQKTAPPIVPDNCDRVVFDSRVTFETPGEQADAASKLKKAAERKTAAPRGPSNSVGYRLVLGGHQHRPKATMPVELHAEVGGLLKNVLVKTRERAGVYRRIDSVRSELDDWVQCEHDRKSLSDAVFFDLYYHEEDGARTSKGTPTPERHIESLERARKILTDHYPDCAPLRSVTKKIGMAIGSLQAML</sequence>
<reference evidence="3" key="2">
    <citation type="submission" date="2020-09" db="EMBL/GenBank/DDBJ databases">
        <authorList>
            <person name="Sun Q."/>
            <person name="Zhou Y."/>
        </authorList>
    </citation>
    <scope>NUCLEOTIDE SEQUENCE</scope>
    <source>
        <strain evidence="3">CGMCC 1.15082</strain>
    </source>
</reference>
<dbReference type="Gene3D" id="1.20.1260.40">
    <property type="match status" value="1"/>
</dbReference>